<dbReference type="EMBL" id="SDWW01000014">
    <property type="protein sequence ID" value="RYV51600.1"/>
    <property type="molecule type" value="Genomic_DNA"/>
</dbReference>
<keyword evidence="2" id="KW-0413">Isomerase</keyword>
<dbReference type="Proteomes" id="UP000293764">
    <property type="component" value="Unassembled WGS sequence"/>
</dbReference>
<dbReference type="InterPro" id="IPR045970">
    <property type="entry name" value="DUF5926"/>
</dbReference>
<keyword evidence="3" id="KW-1185">Reference proteome</keyword>
<dbReference type="OrthoDB" id="5512013at2"/>
<evidence type="ECO:0000313" key="3">
    <source>
        <dbReference type="Proteomes" id="UP000293764"/>
    </source>
</evidence>
<dbReference type="AlphaFoldDB" id="A0A4Q5N0N6"/>
<name>A0A4Q5N0N6_9MICO</name>
<proteinExistence type="predicted"/>
<dbReference type="Pfam" id="PF19348">
    <property type="entry name" value="DUF5926"/>
    <property type="match status" value="1"/>
</dbReference>
<sequence>MAKKPSVEFVLRPFEGLAGEPDWVAMREVVPAATATARTTAEYGSRDVVITTVLPMAWPALHRADGVVLVALQTSSGFGDPSRDVAAVLLEALELEPGTPVDTATAPGPGPRLQDVLDPTVPFDVTVHDGFDYWLAPDTDVNDEVRASLEQANESIIPTTKLSGVDSAYWCRMRDREYLRWAMPYDEQQLVDALARLHGAREAGIAGGKLVGYFRSTGVVVPVWDLTPGTEAADVEEPAREFLTRLEAALADTSPLDSNARRARAGLVSRQVTLR</sequence>
<protein>
    <submittedName>
        <fullName evidence="2">Topoisomerase II</fullName>
    </submittedName>
</protein>
<evidence type="ECO:0000313" key="2">
    <source>
        <dbReference type="EMBL" id="RYV51600.1"/>
    </source>
</evidence>
<reference evidence="2 3" key="1">
    <citation type="submission" date="2019-01" db="EMBL/GenBank/DDBJ databases">
        <title>Novel species of Cellulomonas.</title>
        <authorList>
            <person name="Liu Q."/>
            <person name="Xin Y.-H."/>
        </authorList>
    </citation>
    <scope>NUCLEOTIDE SEQUENCE [LARGE SCALE GENOMIC DNA]</scope>
    <source>
        <strain evidence="2 3">HLT2-17</strain>
    </source>
</reference>
<comment type="caution">
    <text evidence="2">The sequence shown here is derived from an EMBL/GenBank/DDBJ whole genome shotgun (WGS) entry which is preliminary data.</text>
</comment>
<dbReference type="GO" id="GO:0016853">
    <property type="term" value="F:isomerase activity"/>
    <property type="evidence" value="ECO:0007669"/>
    <property type="project" value="UniProtKB-KW"/>
</dbReference>
<feature type="domain" description="DUF5926" evidence="1">
    <location>
        <begin position="13"/>
        <end position="275"/>
    </location>
</feature>
<dbReference type="RefSeq" id="WP_130102084.1">
    <property type="nucleotide sequence ID" value="NZ_SDWW01000014.1"/>
</dbReference>
<evidence type="ECO:0000259" key="1">
    <source>
        <dbReference type="Pfam" id="PF19348"/>
    </source>
</evidence>
<organism evidence="2 3">
    <name type="scientific">Pengzhenrongella frigida</name>
    <dbReference type="NCBI Taxonomy" id="1259133"/>
    <lineage>
        <taxon>Bacteria</taxon>
        <taxon>Bacillati</taxon>
        <taxon>Actinomycetota</taxon>
        <taxon>Actinomycetes</taxon>
        <taxon>Micrococcales</taxon>
        <taxon>Pengzhenrongella</taxon>
    </lineage>
</organism>
<gene>
    <name evidence="2" type="ORF">EUA98_07680</name>
</gene>
<accession>A0A4Q5N0N6</accession>